<feature type="domain" description="Thioredoxin" evidence="6">
    <location>
        <begin position="33"/>
        <end position="175"/>
    </location>
</feature>
<evidence type="ECO:0000256" key="3">
    <source>
        <dbReference type="ARBA" id="ARBA00022748"/>
    </source>
</evidence>
<dbReference type="Pfam" id="PF08534">
    <property type="entry name" value="Redoxin"/>
    <property type="match status" value="1"/>
</dbReference>
<dbReference type="InterPro" id="IPR017937">
    <property type="entry name" value="Thioredoxin_CS"/>
</dbReference>
<dbReference type="PROSITE" id="PS00194">
    <property type="entry name" value="THIOREDOXIN_1"/>
    <property type="match status" value="1"/>
</dbReference>
<dbReference type="EMBL" id="RJVI01000001">
    <property type="protein sequence ID" value="ROR34779.1"/>
    <property type="molecule type" value="Genomic_DNA"/>
</dbReference>
<accession>A0A3N1Y7H8</accession>
<organism evidence="7 8">
    <name type="scientific">Inmirania thermothiophila</name>
    <dbReference type="NCBI Taxonomy" id="1750597"/>
    <lineage>
        <taxon>Bacteria</taxon>
        <taxon>Pseudomonadati</taxon>
        <taxon>Pseudomonadota</taxon>
        <taxon>Gammaproteobacteria</taxon>
        <taxon>Chromatiales</taxon>
        <taxon>Ectothiorhodospiraceae</taxon>
        <taxon>Inmirania</taxon>
    </lineage>
</organism>
<reference evidence="7 8" key="1">
    <citation type="submission" date="2018-11" db="EMBL/GenBank/DDBJ databases">
        <title>Genomic Encyclopedia of Type Strains, Phase IV (KMG-IV): sequencing the most valuable type-strain genomes for metagenomic binning, comparative biology and taxonomic classification.</title>
        <authorList>
            <person name="Goeker M."/>
        </authorList>
    </citation>
    <scope>NUCLEOTIDE SEQUENCE [LARGE SCALE GENOMIC DNA]</scope>
    <source>
        <strain evidence="7 8">DSM 100275</strain>
    </source>
</reference>
<proteinExistence type="inferred from homology"/>
<protein>
    <submittedName>
        <fullName evidence="7">Cytochrome c biogenesis protein CcmG/thiol:disulfide interchange protein DsbE</fullName>
    </submittedName>
</protein>
<comment type="subcellular location">
    <subcellularLocation>
        <location evidence="1">Cell inner membrane</location>
        <topology evidence="1">Single-pass membrane protein</topology>
        <orientation evidence="1">Periplasmic side</orientation>
    </subcellularLocation>
</comment>
<dbReference type="PROSITE" id="PS51352">
    <property type="entry name" value="THIOREDOXIN_2"/>
    <property type="match status" value="1"/>
</dbReference>
<dbReference type="InterPro" id="IPR004799">
    <property type="entry name" value="Periplasmic_diS_OxRdtase_DsbE"/>
</dbReference>
<dbReference type="Proteomes" id="UP000276634">
    <property type="component" value="Unassembled WGS sequence"/>
</dbReference>
<dbReference type="RefSeq" id="WP_123400234.1">
    <property type="nucleotide sequence ID" value="NZ_RJVI01000001.1"/>
</dbReference>
<keyword evidence="3" id="KW-0201">Cytochrome c-type biogenesis</keyword>
<comment type="similarity">
    <text evidence="2">Belongs to the thioredoxin family. DsbE subfamily.</text>
</comment>
<dbReference type="GO" id="GO:0015036">
    <property type="term" value="F:disulfide oxidoreductase activity"/>
    <property type="evidence" value="ECO:0007669"/>
    <property type="project" value="InterPro"/>
</dbReference>
<dbReference type="InterPro" id="IPR013740">
    <property type="entry name" value="Redoxin"/>
</dbReference>
<dbReference type="GO" id="GO:0030288">
    <property type="term" value="C:outer membrane-bounded periplasmic space"/>
    <property type="evidence" value="ECO:0007669"/>
    <property type="project" value="InterPro"/>
</dbReference>
<dbReference type="InterPro" id="IPR050553">
    <property type="entry name" value="Thioredoxin_ResA/DsbE_sf"/>
</dbReference>
<evidence type="ECO:0000259" key="6">
    <source>
        <dbReference type="PROSITE" id="PS51352"/>
    </source>
</evidence>
<evidence type="ECO:0000313" key="8">
    <source>
        <dbReference type="Proteomes" id="UP000276634"/>
    </source>
</evidence>
<dbReference type="PANTHER" id="PTHR42852">
    <property type="entry name" value="THIOL:DISULFIDE INTERCHANGE PROTEIN DSBE"/>
    <property type="match status" value="1"/>
</dbReference>
<keyword evidence="4" id="KW-1015">Disulfide bond</keyword>
<dbReference type="CDD" id="cd03010">
    <property type="entry name" value="TlpA_like_DsbE"/>
    <property type="match status" value="1"/>
</dbReference>
<dbReference type="NCBIfam" id="TIGR00385">
    <property type="entry name" value="dsbE"/>
    <property type="match status" value="1"/>
</dbReference>
<comment type="caution">
    <text evidence="7">The sequence shown here is derived from an EMBL/GenBank/DDBJ whole genome shotgun (WGS) entry which is preliminary data.</text>
</comment>
<dbReference type="SUPFAM" id="SSF52833">
    <property type="entry name" value="Thioredoxin-like"/>
    <property type="match status" value="1"/>
</dbReference>
<dbReference type="PANTHER" id="PTHR42852:SF6">
    <property type="entry name" value="THIOL:DISULFIDE INTERCHANGE PROTEIN DSBE"/>
    <property type="match status" value="1"/>
</dbReference>
<sequence length="180" mass="20313">MRARYYVPLLIFLPLTVVFAVGLFRDPKLVPSPLIDKPAPEFRLPELREPQREVTRDDLLGRVSLVNVWASWCTACRQEHPLLMELGRAKVVQIVGLNYKDERENALAWLAELGDPYDLVAQDRSGRVGIDWGVYGVPETFLVDARGVIRYKHIGPMTPRVIEEEILPRVRALQAAGGAS</sequence>
<gene>
    <name evidence="7" type="ORF">EDC57_0683</name>
</gene>
<dbReference type="Gene3D" id="3.40.30.10">
    <property type="entry name" value="Glutaredoxin"/>
    <property type="match status" value="1"/>
</dbReference>
<keyword evidence="5" id="KW-0676">Redox-active center</keyword>
<evidence type="ECO:0000256" key="1">
    <source>
        <dbReference type="ARBA" id="ARBA00004383"/>
    </source>
</evidence>
<dbReference type="GO" id="GO:0017004">
    <property type="term" value="P:cytochrome complex assembly"/>
    <property type="evidence" value="ECO:0007669"/>
    <property type="project" value="UniProtKB-KW"/>
</dbReference>
<dbReference type="GO" id="GO:0005886">
    <property type="term" value="C:plasma membrane"/>
    <property type="evidence" value="ECO:0007669"/>
    <property type="project" value="UniProtKB-SubCell"/>
</dbReference>
<dbReference type="OrthoDB" id="9788279at2"/>
<name>A0A3N1Y7H8_9GAMM</name>
<evidence type="ECO:0000256" key="5">
    <source>
        <dbReference type="ARBA" id="ARBA00023284"/>
    </source>
</evidence>
<dbReference type="AlphaFoldDB" id="A0A3N1Y7H8"/>
<evidence type="ECO:0000256" key="4">
    <source>
        <dbReference type="ARBA" id="ARBA00023157"/>
    </source>
</evidence>
<dbReference type="InterPro" id="IPR013766">
    <property type="entry name" value="Thioredoxin_domain"/>
</dbReference>
<keyword evidence="8" id="KW-1185">Reference proteome</keyword>
<evidence type="ECO:0000313" key="7">
    <source>
        <dbReference type="EMBL" id="ROR34779.1"/>
    </source>
</evidence>
<evidence type="ECO:0000256" key="2">
    <source>
        <dbReference type="ARBA" id="ARBA00007758"/>
    </source>
</evidence>
<dbReference type="InterPro" id="IPR036249">
    <property type="entry name" value="Thioredoxin-like_sf"/>
</dbReference>